<keyword evidence="4 9" id="KW-0547">Nucleotide-binding</keyword>
<comment type="function">
    <text evidence="9">Catalyzes the 2-thiolation of uridine at the wobble position (U34) of tRNA, leading to the formation of s(2)U34.</text>
</comment>
<sequence length="341" mass="38989">MRIAVALSGGVDSSTAAYLLKEAGHDVFGIFLLLAQPAPEEEIQRLERICAHLSISLEVVDLRQQFASSVIEYFRRAYLKGKTPNPCVVCNRKIKFGLMLEAARARGAEKLATGHYVRLFREEKSGCFYIRKGRDLRKDQSYFLCLLDQNQLRDLTFPLGEYTKDEVIKIARQVGYFGLTSAESQEVCFIRGDYRELFPPDLASPGPIVTTDGRVVGRHRGLFNYTVGQRRGLGLRLGEPYYVIYLDVENNRLVVGPKAELYRHFFWVRRPHFVCPDQVSLPLRVRVRIRYRHTEALAWVERDGSDLKVVFDTPQRAVTPGQFAVFYRDDMVLGGGEIFLQ</sequence>
<dbReference type="GO" id="GO:0000049">
    <property type="term" value="F:tRNA binding"/>
    <property type="evidence" value="ECO:0007669"/>
    <property type="project" value="UniProtKB-KW"/>
</dbReference>
<evidence type="ECO:0000256" key="5">
    <source>
        <dbReference type="ARBA" id="ARBA00022840"/>
    </source>
</evidence>
<dbReference type="InterPro" id="IPR014729">
    <property type="entry name" value="Rossmann-like_a/b/a_fold"/>
</dbReference>
<keyword evidence="5 9" id="KW-0067">ATP-binding</keyword>
<dbReference type="GO" id="GO:0103016">
    <property type="term" value="F:tRNA-uridine 2-sulfurtransferase activity"/>
    <property type="evidence" value="ECO:0007669"/>
    <property type="project" value="UniProtKB-EC"/>
</dbReference>
<accession>A0A6G7PWI4</accession>
<name>A0A6G7PWI4_9BACT</name>
<dbReference type="Gene3D" id="3.40.50.620">
    <property type="entry name" value="HUPs"/>
    <property type="match status" value="1"/>
</dbReference>
<comment type="subcellular location">
    <subcellularLocation>
        <location evidence="9">Cytoplasm</location>
    </subcellularLocation>
</comment>
<keyword evidence="7" id="KW-1015">Disulfide bond</keyword>
<dbReference type="PANTHER" id="PTHR11933">
    <property type="entry name" value="TRNA 5-METHYLAMINOMETHYL-2-THIOURIDYLATE -METHYLTRANSFERASE"/>
    <property type="match status" value="1"/>
</dbReference>
<evidence type="ECO:0000256" key="9">
    <source>
        <dbReference type="HAMAP-Rule" id="MF_00144"/>
    </source>
</evidence>
<evidence type="ECO:0000256" key="7">
    <source>
        <dbReference type="ARBA" id="ARBA00023157"/>
    </source>
</evidence>
<dbReference type="NCBIfam" id="NF001138">
    <property type="entry name" value="PRK00143.1"/>
    <property type="match status" value="1"/>
</dbReference>
<dbReference type="Gene3D" id="2.30.30.280">
    <property type="entry name" value="Adenine nucleotide alpha hydrolases-like domains"/>
    <property type="match status" value="1"/>
</dbReference>
<dbReference type="InterPro" id="IPR046884">
    <property type="entry name" value="MnmA-like_central"/>
</dbReference>
<evidence type="ECO:0000256" key="3">
    <source>
        <dbReference type="ARBA" id="ARBA00022694"/>
    </source>
</evidence>
<dbReference type="GO" id="GO:0005737">
    <property type="term" value="C:cytoplasm"/>
    <property type="evidence" value="ECO:0007669"/>
    <property type="project" value="UniProtKB-SubCell"/>
</dbReference>
<feature type="active site" description="Cysteine persulfide intermediate" evidence="9">
    <location>
        <position position="188"/>
    </location>
</feature>
<dbReference type="Gene3D" id="2.40.30.10">
    <property type="entry name" value="Translation factors"/>
    <property type="match status" value="1"/>
</dbReference>
<dbReference type="RefSeq" id="WP_166032272.1">
    <property type="nucleotide sequence ID" value="NZ_CP048877.1"/>
</dbReference>
<dbReference type="GO" id="GO:0002143">
    <property type="term" value="P:tRNA wobble position uridine thiolation"/>
    <property type="evidence" value="ECO:0007669"/>
    <property type="project" value="TreeGrafter"/>
</dbReference>
<proteinExistence type="inferred from homology"/>
<evidence type="ECO:0000256" key="2">
    <source>
        <dbReference type="ARBA" id="ARBA00022679"/>
    </source>
</evidence>
<dbReference type="FunFam" id="2.30.30.280:FF:000001">
    <property type="entry name" value="tRNA-specific 2-thiouridylase MnmA"/>
    <property type="match status" value="1"/>
</dbReference>
<evidence type="ECO:0000256" key="4">
    <source>
        <dbReference type="ARBA" id="ARBA00022741"/>
    </source>
</evidence>
<dbReference type="Pfam" id="PF20259">
    <property type="entry name" value="tRNA_Me_trans_M"/>
    <property type="match status" value="1"/>
</dbReference>
<dbReference type="CDD" id="cd01998">
    <property type="entry name" value="MnmA_TRMU-like"/>
    <property type="match status" value="1"/>
</dbReference>
<feature type="binding site" evidence="9">
    <location>
        <begin position="6"/>
        <end position="13"/>
    </location>
    <ligand>
        <name>ATP</name>
        <dbReference type="ChEBI" id="CHEBI:30616"/>
    </ligand>
</feature>
<dbReference type="Proteomes" id="UP000502179">
    <property type="component" value="Chromosome"/>
</dbReference>
<comment type="caution">
    <text evidence="9">Lacks conserved residue(s) required for the propagation of feature annotation.</text>
</comment>
<dbReference type="InterPro" id="IPR023382">
    <property type="entry name" value="MnmA-like_central_sf"/>
</dbReference>
<keyword evidence="9" id="KW-0963">Cytoplasm</keyword>
<dbReference type="HAMAP" id="MF_00144">
    <property type="entry name" value="tRNA_thiouridyl_MnmA"/>
    <property type="match status" value="1"/>
</dbReference>
<comment type="similarity">
    <text evidence="9">Belongs to the MnmA/TRMU family.</text>
</comment>
<feature type="region of interest" description="Interaction with tRNA" evidence="9">
    <location>
        <begin position="138"/>
        <end position="140"/>
    </location>
</feature>
<dbReference type="PANTHER" id="PTHR11933:SF5">
    <property type="entry name" value="MITOCHONDRIAL TRNA-SPECIFIC 2-THIOURIDYLASE 1"/>
    <property type="match status" value="1"/>
</dbReference>
<dbReference type="InterPro" id="IPR004506">
    <property type="entry name" value="MnmA-like"/>
</dbReference>
<protein>
    <recommendedName>
        <fullName evidence="9">tRNA-specific 2-thiouridylase MnmA</fullName>
        <ecNumber evidence="9">2.8.1.13</ecNumber>
    </recommendedName>
</protein>
<feature type="binding site" evidence="9">
    <location>
        <position position="32"/>
    </location>
    <ligand>
        <name>ATP</name>
        <dbReference type="ChEBI" id="CHEBI:30616"/>
    </ligand>
</feature>
<evidence type="ECO:0000256" key="1">
    <source>
        <dbReference type="ARBA" id="ARBA00022555"/>
    </source>
</evidence>
<dbReference type="SUPFAM" id="SSF52402">
    <property type="entry name" value="Adenine nucleotide alpha hydrolases-like"/>
    <property type="match status" value="1"/>
</dbReference>
<dbReference type="EC" id="2.8.1.13" evidence="9"/>
<dbReference type="Pfam" id="PF20258">
    <property type="entry name" value="tRNA_Me_trans_C"/>
    <property type="match status" value="1"/>
</dbReference>
<feature type="binding site" evidence="9">
    <location>
        <position position="114"/>
    </location>
    <ligand>
        <name>ATP</name>
        <dbReference type="ChEBI" id="CHEBI:30616"/>
    </ligand>
</feature>
<feature type="site" description="Interaction with tRNA" evidence="9">
    <location>
        <position position="115"/>
    </location>
</feature>
<evidence type="ECO:0000256" key="8">
    <source>
        <dbReference type="ARBA" id="ARBA00051542"/>
    </source>
</evidence>
<keyword evidence="6 9" id="KW-0694">RNA-binding</keyword>
<organism evidence="10 11">
    <name type="scientific">Thermosulfuriphilus ammonigenes</name>
    <dbReference type="NCBI Taxonomy" id="1936021"/>
    <lineage>
        <taxon>Bacteria</taxon>
        <taxon>Pseudomonadati</taxon>
        <taxon>Thermodesulfobacteriota</taxon>
        <taxon>Thermodesulfobacteria</taxon>
        <taxon>Thermodesulfobacteriales</taxon>
        <taxon>Thermodesulfobacteriaceae</taxon>
        <taxon>Thermosulfuriphilus</taxon>
    </lineage>
</organism>
<keyword evidence="3 9" id="KW-0819">tRNA processing</keyword>
<keyword evidence="2 9" id="KW-0808">Transferase</keyword>
<evidence type="ECO:0000313" key="10">
    <source>
        <dbReference type="EMBL" id="QIJ72055.1"/>
    </source>
</evidence>
<keyword evidence="11" id="KW-1185">Reference proteome</keyword>
<dbReference type="GO" id="GO:0005524">
    <property type="term" value="F:ATP binding"/>
    <property type="evidence" value="ECO:0007669"/>
    <property type="project" value="UniProtKB-KW"/>
</dbReference>
<dbReference type="Pfam" id="PF03054">
    <property type="entry name" value="tRNA_Me_trans"/>
    <property type="match status" value="1"/>
</dbReference>
<gene>
    <name evidence="9 10" type="primary">mnmA</name>
    <name evidence="10" type="ORF">G4V39_07150</name>
</gene>
<dbReference type="AlphaFoldDB" id="A0A6G7PWI4"/>
<dbReference type="KEGG" id="tav:G4V39_07150"/>
<feature type="site" description="Interaction with tRNA" evidence="9">
    <location>
        <position position="322"/>
    </location>
</feature>
<comment type="catalytic activity">
    <reaction evidence="8 9">
        <text>S-sulfanyl-L-cysteinyl-[protein] + uridine(34) in tRNA + AH2 + ATP = 2-thiouridine(34) in tRNA + L-cysteinyl-[protein] + A + AMP + diphosphate + H(+)</text>
        <dbReference type="Rhea" id="RHEA:47032"/>
        <dbReference type="Rhea" id="RHEA-COMP:10131"/>
        <dbReference type="Rhea" id="RHEA-COMP:11726"/>
        <dbReference type="Rhea" id="RHEA-COMP:11727"/>
        <dbReference type="Rhea" id="RHEA-COMP:11728"/>
        <dbReference type="ChEBI" id="CHEBI:13193"/>
        <dbReference type="ChEBI" id="CHEBI:15378"/>
        <dbReference type="ChEBI" id="CHEBI:17499"/>
        <dbReference type="ChEBI" id="CHEBI:29950"/>
        <dbReference type="ChEBI" id="CHEBI:30616"/>
        <dbReference type="ChEBI" id="CHEBI:33019"/>
        <dbReference type="ChEBI" id="CHEBI:61963"/>
        <dbReference type="ChEBI" id="CHEBI:65315"/>
        <dbReference type="ChEBI" id="CHEBI:87170"/>
        <dbReference type="ChEBI" id="CHEBI:456215"/>
        <dbReference type="EC" id="2.8.1.13"/>
    </reaction>
</comment>
<feature type="region of interest" description="Interaction with tRNA" evidence="9">
    <location>
        <begin position="290"/>
        <end position="291"/>
    </location>
</feature>
<dbReference type="EMBL" id="CP048877">
    <property type="protein sequence ID" value="QIJ72055.1"/>
    <property type="molecule type" value="Genomic_DNA"/>
</dbReference>
<dbReference type="NCBIfam" id="TIGR00420">
    <property type="entry name" value="trmU"/>
    <property type="match status" value="1"/>
</dbReference>
<feature type="active site" description="Nucleophile" evidence="9">
    <location>
        <position position="90"/>
    </location>
</feature>
<dbReference type="InterPro" id="IPR046885">
    <property type="entry name" value="MnmA-like_C"/>
</dbReference>
<evidence type="ECO:0000256" key="6">
    <source>
        <dbReference type="ARBA" id="ARBA00022884"/>
    </source>
</evidence>
<evidence type="ECO:0000313" key="11">
    <source>
        <dbReference type="Proteomes" id="UP000502179"/>
    </source>
</evidence>
<reference evidence="10 11" key="1">
    <citation type="submission" date="2020-02" db="EMBL/GenBank/DDBJ databases">
        <title>Genome analysis of Thermosulfuriphilus ammonigenes ST65T, an anaerobic thermophilic chemolithoautotrophic bacterium isolated from a deep-sea hydrothermal vent.</title>
        <authorList>
            <person name="Slobodkina G."/>
            <person name="Allioux M."/>
            <person name="Merkel A."/>
            <person name="Alain K."/>
            <person name="Jebbar M."/>
            <person name="Slobodkin A."/>
        </authorList>
    </citation>
    <scope>NUCLEOTIDE SEQUENCE [LARGE SCALE GENOMIC DNA]</scope>
    <source>
        <strain evidence="10 11">ST65</strain>
    </source>
</reference>
<keyword evidence="1 9" id="KW-0820">tRNA-binding</keyword>